<reference evidence="2" key="1">
    <citation type="submission" date="2022-07" db="EMBL/GenBank/DDBJ databases">
        <title>Genome Sequence of Agrocybe chaxingu.</title>
        <authorList>
            <person name="Buettner E."/>
        </authorList>
    </citation>
    <scope>NUCLEOTIDE SEQUENCE</scope>
    <source>
        <strain evidence="2">MP-N11</strain>
    </source>
</reference>
<dbReference type="OrthoDB" id="10520639at2759"/>
<comment type="caution">
    <text evidence="2">The sequence shown here is derived from an EMBL/GenBank/DDBJ whole genome shotgun (WGS) entry which is preliminary data.</text>
</comment>
<dbReference type="EMBL" id="JANKHO010002360">
    <property type="protein sequence ID" value="KAJ3492930.1"/>
    <property type="molecule type" value="Genomic_DNA"/>
</dbReference>
<evidence type="ECO:0000313" key="3">
    <source>
        <dbReference type="Proteomes" id="UP001148786"/>
    </source>
</evidence>
<accession>A0A9W8JQI9</accession>
<dbReference type="Proteomes" id="UP001148786">
    <property type="component" value="Unassembled WGS sequence"/>
</dbReference>
<protein>
    <submittedName>
        <fullName evidence="2">Uncharacterized protein</fullName>
    </submittedName>
</protein>
<keyword evidence="3" id="KW-1185">Reference proteome</keyword>
<proteinExistence type="predicted"/>
<sequence>MSSPDSGNDVRPGFFDAMSGPVGGGMGGGEANRPNWIPGVGTPFPQYQAALSSFTPPTAPAPAVPGSPWPYILAPVPALVPVQTTSAWAPTWLKLPRLRLHTTRHYRVPAMTDSSDRSSSGSPDLLDPIFFELSSTWCHIRPVFHNWLTRPQYVTAGEVLGMFEGCQRDLKAFNARLKGGLEAHPDAIRVRHCLIPLFELIPPDHASYGKLAHLVPAGCSDEIPPIAQLLPGGRVNAARHPASPDTSFFSY</sequence>
<evidence type="ECO:0000256" key="1">
    <source>
        <dbReference type="SAM" id="MobiDB-lite"/>
    </source>
</evidence>
<gene>
    <name evidence="2" type="ORF">NLJ89_g11136</name>
</gene>
<evidence type="ECO:0000313" key="2">
    <source>
        <dbReference type="EMBL" id="KAJ3492930.1"/>
    </source>
</evidence>
<feature type="compositionally biased region" description="Gly residues" evidence="1">
    <location>
        <begin position="21"/>
        <end position="30"/>
    </location>
</feature>
<feature type="region of interest" description="Disordered" evidence="1">
    <location>
        <begin position="1"/>
        <end position="37"/>
    </location>
</feature>
<dbReference type="AlphaFoldDB" id="A0A9W8JQI9"/>
<organism evidence="2 3">
    <name type="scientific">Agrocybe chaxingu</name>
    <dbReference type="NCBI Taxonomy" id="84603"/>
    <lineage>
        <taxon>Eukaryota</taxon>
        <taxon>Fungi</taxon>
        <taxon>Dikarya</taxon>
        <taxon>Basidiomycota</taxon>
        <taxon>Agaricomycotina</taxon>
        <taxon>Agaricomycetes</taxon>
        <taxon>Agaricomycetidae</taxon>
        <taxon>Agaricales</taxon>
        <taxon>Agaricineae</taxon>
        <taxon>Strophariaceae</taxon>
        <taxon>Agrocybe</taxon>
    </lineage>
</organism>
<name>A0A9W8JQI9_9AGAR</name>